<dbReference type="Pfam" id="PF07690">
    <property type="entry name" value="MFS_1"/>
    <property type="match status" value="1"/>
</dbReference>
<feature type="transmembrane region" description="Helical" evidence="7">
    <location>
        <begin position="305"/>
        <end position="327"/>
    </location>
</feature>
<gene>
    <name evidence="9" type="ORF">FD14_GL000216</name>
</gene>
<comment type="caution">
    <text evidence="9">The sequence shown here is derived from an EMBL/GenBank/DDBJ whole genome shotgun (WGS) entry which is preliminary data.</text>
</comment>
<evidence type="ECO:0000256" key="7">
    <source>
        <dbReference type="SAM" id="Phobius"/>
    </source>
</evidence>
<keyword evidence="6 7" id="KW-0472">Membrane</keyword>
<feature type="transmembrane region" description="Helical" evidence="7">
    <location>
        <begin position="339"/>
        <end position="358"/>
    </location>
</feature>
<dbReference type="EMBL" id="AYZM01000061">
    <property type="protein sequence ID" value="KRN25807.1"/>
    <property type="molecule type" value="Genomic_DNA"/>
</dbReference>
<dbReference type="GO" id="GO:0022857">
    <property type="term" value="F:transmembrane transporter activity"/>
    <property type="evidence" value="ECO:0007669"/>
    <property type="project" value="InterPro"/>
</dbReference>
<dbReference type="PROSITE" id="PS50850">
    <property type="entry name" value="MFS"/>
    <property type="match status" value="1"/>
</dbReference>
<evidence type="ECO:0000256" key="1">
    <source>
        <dbReference type="ARBA" id="ARBA00004651"/>
    </source>
</evidence>
<feature type="transmembrane region" description="Helical" evidence="7">
    <location>
        <begin position="250"/>
        <end position="266"/>
    </location>
</feature>
<keyword evidence="4 7" id="KW-0812">Transmembrane</keyword>
<dbReference type="Gene3D" id="1.20.1250.20">
    <property type="entry name" value="MFS general substrate transporter like domains"/>
    <property type="match status" value="1"/>
</dbReference>
<evidence type="ECO:0000256" key="5">
    <source>
        <dbReference type="ARBA" id="ARBA00022989"/>
    </source>
</evidence>
<dbReference type="CDD" id="cd17324">
    <property type="entry name" value="MFS_NepI_like"/>
    <property type="match status" value="1"/>
</dbReference>
<keyword evidence="10" id="KW-1185">Reference proteome</keyword>
<proteinExistence type="predicted"/>
<sequence length="373" mass="40786">MVVGILSDIADHLNVSIAATGYLVTIFATTYALGTPFVTILTIRYSRYKTLLALIIVFFIGNTLSALAVNYWVMMLSRIITASVAGSIESLIMIFASQVAPREKRAGLVSWIYAGFSIASVLGVPIGTTISTNYSWRDAFLAISVVTVIVFGLLTLILPKHIEQVQSSIRDQLVILKDRRIYVAVILVLFTAATFYAYYTYIRPILTSALGFNVHQLNWLLFVIGLVSIMSNWLSGTLANHDGLKKMPPFYMVDIALLVLLPFGLMNQVIGYGMLLILSLIVTVLGSPIQIHFMNIAEQDYPQAMVFASSLNAIFFNFGISLGSATASMLIDPLGVARISWGAAVYAALSLGLMLVLNRVMKRHQAGKVKVNG</sequence>
<evidence type="ECO:0000313" key="9">
    <source>
        <dbReference type="EMBL" id="KRN25807.1"/>
    </source>
</evidence>
<dbReference type="InterPro" id="IPR036259">
    <property type="entry name" value="MFS_trans_sf"/>
</dbReference>
<dbReference type="PATRIC" id="fig|1423804.4.peg.235"/>
<feature type="transmembrane region" description="Helical" evidence="7">
    <location>
        <begin position="79"/>
        <end position="96"/>
    </location>
</feature>
<feature type="transmembrane region" description="Helical" evidence="7">
    <location>
        <begin position="108"/>
        <end position="127"/>
    </location>
</feature>
<comment type="subcellular location">
    <subcellularLocation>
        <location evidence="1">Cell membrane</location>
        <topology evidence="1">Multi-pass membrane protein</topology>
    </subcellularLocation>
</comment>
<accession>A0A0R2FBH6</accession>
<evidence type="ECO:0000259" key="8">
    <source>
        <dbReference type="PROSITE" id="PS50850"/>
    </source>
</evidence>
<feature type="transmembrane region" description="Helical" evidence="7">
    <location>
        <begin position="20"/>
        <end position="43"/>
    </location>
</feature>
<dbReference type="Proteomes" id="UP000051442">
    <property type="component" value="Unassembled WGS sequence"/>
</dbReference>
<reference evidence="9 10" key="1">
    <citation type="journal article" date="2015" name="Genome Announc.">
        <title>Expanding the biotechnology potential of lactobacilli through comparative genomics of 213 strains and associated genera.</title>
        <authorList>
            <person name="Sun Z."/>
            <person name="Harris H.M."/>
            <person name="McCann A."/>
            <person name="Guo C."/>
            <person name="Argimon S."/>
            <person name="Zhang W."/>
            <person name="Yang X."/>
            <person name="Jeffery I.B."/>
            <person name="Cooney J.C."/>
            <person name="Kagawa T.F."/>
            <person name="Liu W."/>
            <person name="Song Y."/>
            <person name="Salvetti E."/>
            <person name="Wrobel A."/>
            <person name="Rasinkangas P."/>
            <person name="Parkhill J."/>
            <person name="Rea M.C."/>
            <person name="O'Sullivan O."/>
            <person name="Ritari J."/>
            <person name="Douillard F.P."/>
            <person name="Paul Ross R."/>
            <person name="Yang R."/>
            <person name="Briner A.E."/>
            <person name="Felis G.E."/>
            <person name="de Vos W.M."/>
            <person name="Barrangou R."/>
            <person name="Klaenhammer T.R."/>
            <person name="Caufield P.W."/>
            <person name="Cui Y."/>
            <person name="Zhang H."/>
            <person name="O'Toole P.W."/>
        </authorList>
    </citation>
    <scope>NUCLEOTIDE SEQUENCE [LARGE SCALE GENOMIC DNA]</scope>
    <source>
        <strain evidence="9 10">DSM 23365</strain>
    </source>
</reference>
<dbReference type="InterPro" id="IPR050189">
    <property type="entry name" value="MFS_Efflux_Transporters"/>
</dbReference>
<feature type="transmembrane region" description="Helical" evidence="7">
    <location>
        <begin position="180"/>
        <end position="199"/>
    </location>
</feature>
<feature type="domain" description="Major facilitator superfamily (MFS) profile" evidence="8">
    <location>
        <begin position="1"/>
        <end position="362"/>
    </location>
</feature>
<dbReference type="GO" id="GO:0005886">
    <property type="term" value="C:plasma membrane"/>
    <property type="evidence" value="ECO:0007669"/>
    <property type="project" value="UniProtKB-SubCell"/>
</dbReference>
<keyword evidence="3" id="KW-1003">Cell membrane</keyword>
<evidence type="ECO:0000256" key="3">
    <source>
        <dbReference type="ARBA" id="ARBA00022475"/>
    </source>
</evidence>
<keyword evidence="2" id="KW-0813">Transport</keyword>
<feature type="transmembrane region" description="Helical" evidence="7">
    <location>
        <begin position="272"/>
        <end position="293"/>
    </location>
</feature>
<evidence type="ECO:0000256" key="4">
    <source>
        <dbReference type="ARBA" id="ARBA00022692"/>
    </source>
</evidence>
<keyword evidence="5 7" id="KW-1133">Transmembrane helix</keyword>
<feature type="transmembrane region" description="Helical" evidence="7">
    <location>
        <begin position="219"/>
        <end position="238"/>
    </location>
</feature>
<dbReference type="AlphaFoldDB" id="A0A0R2FBH6"/>
<name>A0A0R2FBH6_9LACO</name>
<dbReference type="InterPro" id="IPR020846">
    <property type="entry name" value="MFS_dom"/>
</dbReference>
<evidence type="ECO:0000313" key="10">
    <source>
        <dbReference type="Proteomes" id="UP000051442"/>
    </source>
</evidence>
<dbReference type="SUPFAM" id="SSF103473">
    <property type="entry name" value="MFS general substrate transporter"/>
    <property type="match status" value="1"/>
</dbReference>
<dbReference type="InterPro" id="IPR011701">
    <property type="entry name" value="MFS"/>
</dbReference>
<feature type="transmembrane region" description="Helical" evidence="7">
    <location>
        <begin position="139"/>
        <end position="159"/>
    </location>
</feature>
<protein>
    <submittedName>
        <fullName evidence="9">Arabinose efflux permease</fullName>
    </submittedName>
</protein>
<dbReference type="PANTHER" id="PTHR43124:SF3">
    <property type="entry name" value="CHLORAMPHENICOL EFFLUX PUMP RV0191"/>
    <property type="match status" value="1"/>
</dbReference>
<dbReference type="PANTHER" id="PTHR43124">
    <property type="entry name" value="PURINE EFFLUX PUMP PBUE"/>
    <property type="match status" value="1"/>
</dbReference>
<evidence type="ECO:0000256" key="2">
    <source>
        <dbReference type="ARBA" id="ARBA00022448"/>
    </source>
</evidence>
<organism evidence="9 10">
    <name type="scientific">Secundilactobacillus similis DSM 23365 = JCM 2765</name>
    <dbReference type="NCBI Taxonomy" id="1423804"/>
    <lineage>
        <taxon>Bacteria</taxon>
        <taxon>Bacillati</taxon>
        <taxon>Bacillota</taxon>
        <taxon>Bacilli</taxon>
        <taxon>Lactobacillales</taxon>
        <taxon>Lactobacillaceae</taxon>
        <taxon>Secundilactobacillus</taxon>
    </lineage>
</organism>
<evidence type="ECO:0000256" key="6">
    <source>
        <dbReference type="ARBA" id="ARBA00023136"/>
    </source>
</evidence>
<feature type="transmembrane region" description="Helical" evidence="7">
    <location>
        <begin position="50"/>
        <end position="73"/>
    </location>
</feature>